<sequence>MSTLHYRKAKPDDMDWAYQLFRATMKEYIDQTWGWNELFQRHGFDENIRSSGLIIVSLTDRSVQGNTPRDITQPITQIGAYSLKQKTDHLLLDMLLVAPQWQRHGYGSQILQHILQQGKSDAQPIRLSVLRNNPAYHFYCHHGFTVESQDAFRYRMILEQRQ</sequence>
<proteinExistence type="predicted"/>
<dbReference type="AlphaFoldDB" id="A0A0S2KA45"/>
<dbReference type="PANTHER" id="PTHR43420">
    <property type="entry name" value="ACETYLTRANSFERASE"/>
    <property type="match status" value="1"/>
</dbReference>
<dbReference type="CDD" id="cd04301">
    <property type="entry name" value="NAT_SF"/>
    <property type="match status" value="1"/>
</dbReference>
<evidence type="ECO:0000313" key="5">
    <source>
        <dbReference type="Proteomes" id="UP000065641"/>
    </source>
</evidence>
<dbReference type="KEGG" id="pspi:PS2015_520"/>
<keyword evidence="1" id="KW-0808">Transferase</keyword>
<evidence type="ECO:0000256" key="1">
    <source>
        <dbReference type="ARBA" id="ARBA00022679"/>
    </source>
</evidence>
<organism evidence="4 5">
    <name type="scientific">Pseudohongiella spirulinae</name>
    <dbReference type="NCBI Taxonomy" id="1249552"/>
    <lineage>
        <taxon>Bacteria</taxon>
        <taxon>Pseudomonadati</taxon>
        <taxon>Pseudomonadota</taxon>
        <taxon>Gammaproteobacteria</taxon>
        <taxon>Pseudomonadales</taxon>
        <taxon>Pseudohongiellaceae</taxon>
        <taxon>Pseudohongiella</taxon>
    </lineage>
</organism>
<reference evidence="4 5" key="1">
    <citation type="submission" date="2015-11" db="EMBL/GenBank/DDBJ databases">
        <authorList>
            <person name="Zhang Y."/>
            <person name="Guo Z."/>
        </authorList>
    </citation>
    <scope>NUCLEOTIDE SEQUENCE [LARGE SCALE GENOMIC DNA]</scope>
    <source>
        <strain evidence="4 5">KCTC 32221</strain>
    </source>
</reference>
<dbReference type="RefSeq" id="WP_058020696.1">
    <property type="nucleotide sequence ID" value="NZ_CP013189.1"/>
</dbReference>
<gene>
    <name evidence="4" type="ORF">PS2015_520</name>
</gene>
<dbReference type="GO" id="GO:0016747">
    <property type="term" value="F:acyltransferase activity, transferring groups other than amino-acyl groups"/>
    <property type="evidence" value="ECO:0007669"/>
    <property type="project" value="InterPro"/>
</dbReference>
<dbReference type="STRING" id="1249552.PS2015_520"/>
<evidence type="ECO:0000256" key="2">
    <source>
        <dbReference type="ARBA" id="ARBA00023315"/>
    </source>
</evidence>
<evidence type="ECO:0000259" key="3">
    <source>
        <dbReference type="PROSITE" id="PS51186"/>
    </source>
</evidence>
<protein>
    <recommendedName>
        <fullName evidence="3">N-acetyltransferase domain-containing protein</fullName>
    </recommendedName>
</protein>
<feature type="domain" description="N-acetyltransferase" evidence="3">
    <location>
        <begin position="4"/>
        <end position="161"/>
    </location>
</feature>
<dbReference type="EMBL" id="CP013189">
    <property type="protein sequence ID" value="ALO45206.1"/>
    <property type="molecule type" value="Genomic_DNA"/>
</dbReference>
<dbReference type="InterPro" id="IPR016181">
    <property type="entry name" value="Acyl_CoA_acyltransferase"/>
</dbReference>
<dbReference type="PROSITE" id="PS51186">
    <property type="entry name" value="GNAT"/>
    <property type="match status" value="1"/>
</dbReference>
<dbReference type="Gene3D" id="3.40.630.30">
    <property type="match status" value="1"/>
</dbReference>
<keyword evidence="2" id="KW-0012">Acyltransferase</keyword>
<dbReference type="Pfam" id="PF13508">
    <property type="entry name" value="Acetyltransf_7"/>
    <property type="match status" value="1"/>
</dbReference>
<name>A0A0S2KA45_9GAMM</name>
<dbReference type="InterPro" id="IPR000182">
    <property type="entry name" value="GNAT_dom"/>
</dbReference>
<dbReference type="SUPFAM" id="SSF55729">
    <property type="entry name" value="Acyl-CoA N-acyltransferases (Nat)"/>
    <property type="match status" value="1"/>
</dbReference>
<dbReference type="OrthoDB" id="5522469at2"/>
<evidence type="ECO:0000313" key="4">
    <source>
        <dbReference type="EMBL" id="ALO45206.1"/>
    </source>
</evidence>
<dbReference type="Proteomes" id="UP000065641">
    <property type="component" value="Chromosome"/>
</dbReference>
<keyword evidence="5" id="KW-1185">Reference proteome</keyword>
<dbReference type="InterPro" id="IPR050680">
    <property type="entry name" value="YpeA/RimI_acetyltransf"/>
</dbReference>
<accession>A0A0S2KA45</accession>